<evidence type="ECO:0000313" key="7">
    <source>
        <dbReference type="Proteomes" id="UP001165685"/>
    </source>
</evidence>
<keyword evidence="5" id="KW-0812">Transmembrane</keyword>
<reference evidence="6" key="1">
    <citation type="submission" date="2023-01" db="EMBL/GenBank/DDBJ databases">
        <title>Draft genome sequence of Nocardiopsis sp. LSu2-4 isolated from halophytes.</title>
        <authorList>
            <person name="Duangmal K."/>
            <person name="Chantavorakit T."/>
        </authorList>
    </citation>
    <scope>NUCLEOTIDE SEQUENCE</scope>
    <source>
        <strain evidence="6">LSu2-4</strain>
    </source>
</reference>
<dbReference type="NCBIfam" id="NF005495">
    <property type="entry name" value="PRK07109.1"/>
    <property type="match status" value="1"/>
</dbReference>
<comment type="caution">
    <text evidence="6">The sequence shown here is derived from an EMBL/GenBank/DDBJ whole genome shotgun (WGS) entry which is preliminary data.</text>
</comment>
<sequence>MAHRRGVAVVTGASAGVGRETARRLADEGWDVGLIARGDAGLDGAAHDVRAAGRSALPVVADTSREKAVERAADRVTEELGPIDVWVNNAMVTLLSPVVDAEADEYRRVTEVCYLGYVHGTRAALRRMRPRDRGVIVQVGSALAFRGIPLQSAYCAAKHAVRGFTGALRAELAHERSGVRVTEVHLPAVNTPQFGWMRTRTRGRPRPVAPVFDPAVAARAIAHAVRHPRHRGYLVGASTVGTVAASRLAPHLVDLRLGRTGFAAQQRRTPVRPDRGDNLFSPLDTGGPEADRGARGPVDAEARSRSLQAWADRHRGALASAVLLGAAATAAAVAVRRRL</sequence>
<keyword evidence="5" id="KW-1133">Transmembrane helix</keyword>
<dbReference type="PANTHER" id="PTHR44196:SF1">
    <property type="entry name" value="DEHYDROGENASE_REDUCTASE SDR FAMILY MEMBER 7B"/>
    <property type="match status" value="1"/>
</dbReference>
<proteinExistence type="inferred from homology"/>
<accession>A0ABT4TH79</accession>
<keyword evidence="7" id="KW-1185">Reference proteome</keyword>
<organism evidence="6 7">
    <name type="scientific">Nocardiopsis suaedae</name>
    <dbReference type="NCBI Taxonomy" id="3018444"/>
    <lineage>
        <taxon>Bacteria</taxon>
        <taxon>Bacillati</taxon>
        <taxon>Actinomycetota</taxon>
        <taxon>Actinomycetes</taxon>
        <taxon>Streptosporangiales</taxon>
        <taxon>Nocardiopsidaceae</taxon>
        <taxon>Nocardiopsis</taxon>
    </lineage>
</organism>
<dbReference type="PROSITE" id="PS00061">
    <property type="entry name" value="ADH_SHORT"/>
    <property type="match status" value="1"/>
</dbReference>
<evidence type="ECO:0000256" key="4">
    <source>
        <dbReference type="SAM" id="MobiDB-lite"/>
    </source>
</evidence>
<dbReference type="InterPro" id="IPR002347">
    <property type="entry name" value="SDR_fam"/>
</dbReference>
<dbReference type="RefSeq" id="WP_270676541.1">
    <property type="nucleotide sequence ID" value="NZ_JAQFWP010000007.1"/>
</dbReference>
<dbReference type="PANTHER" id="PTHR44196">
    <property type="entry name" value="DEHYDROGENASE/REDUCTASE SDR FAMILY MEMBER 7B"/>
    <property type="match status" value="1"/>
</dbReference>
<feature type="transmembrane region" description="Helical" evidence="5">
    <location>
        <begin position="316"/>
        <end position="335"/>
    </location>
</feature>
<dbReference type="Pfam" id="PF00106">
    <property type="entry name" value="adh_short"/>
    <property type="match status" value="1"/>
</dbReference>
<evidence type="ECO:0000256" key="5">
    <source>
        <dbReference type="SAM" id="Phobius"/>
    </source>
</evidence>
<gene>
    <name evidence="6" type="ORF">O4U47_05975</name>
</gene>
<name>A0ABT4TH79_9ACTN</name>
<evidence type="ECO:0000256" key="2">
    <source>
        <dbReference type="ARBA" id="ARBA00023002"/>
    </source>
</evidence>
<dbReference type="PRINTS" id="PR00080">
    <property type="entry name" value="SDRFAMILY"/>
</dbReference>
<evidence type="ECO:0000313" key="6">
    <source>
        <dbReference type="EMBL" id="MDA2804052.1"/>
    </source>
</evidence>
<evidence type="ECO:0000256" key="1">
    <source>
        <dbReference type="ARBA" id="ARBA00006484"/>
    </source>
</evidence>
<keyword evidence="5" id="KW-0472">Membrane</keyword>
<keyword evidence="2" id="KW-0560">Oxidoreductase</keyword>
<dbReference type="Gene3D" id="3.40.50.720">
    <property type="entry name" value="NAD(P)-binding Rossmann-like Domain"/>
    <property type="match status" value="1"/>
</dbReference>
<protein>
    <submittedName>
        <fullName evidence="6">SDR family oxidoreductase</fullName>
    </submittedName>
</protein>
<feature type="region of interest" description="Disordered" evidence="4">
    <location>
        <begin position="264"/>
        <end position="301"/>
    </location>
</feature>
<evidence type="ECO:0000256" key="3">
    <source>
        <dbReference type="RuleBase" id="RU000363"/>
    </source>
</evidence>
<dbReference type="PRINTS" id="PR00081">
    <property type="entry name" value="GDHRDH"/>
</dbReference>
<dbReference type="InterPro" id="IPR020904">
    <property type="entry name" value="Sc_DH/Rdtase_CS"/>
</dbReference>
<feature type="compositionally biased region" description="Basic and acidic residues" evidence="4">
    <location>
        <begin position="289"/>
        <end position="301"/>
    </location>
</feature>
<dbReference type="SUPFAM" id="SSF51735">
    <property type="entry name" value="NAD(P)-binding Rossmann-fold domains"/>
    <property type="match status" value="1"/>
</dbReference>
<dbReference type="EMBL" id="JAQFWP010000007">
    <property type="protein sequence ID" value="MDA2804052.1"/>
    <property type="molecule type" value="Genomic_DNA"/>
</dbReference>
<comment type="similarity">
    <text evidence="1 3">Belongs to the short-chain dehydrogenases/reductases (SDR) family.</text>
</comment>
<dbReference type="InterPro" id="IPR036291">
    <property type="entry name" value="NAD(P)-bd_dom_sf"/>
</dbReference>
<dbReference type="Proteomes" id="UP001165685">
    <property type="component" value="Unassembled WGS sequence"/>
</dbReference>